<dbReference type="PANTHER" id="PTHR40038">
    <property type="entry name" value="MEMBRANE-ASSOCIATED PROTEIN TCAA"/>
    <property type="match status" value="1"/>
</dbReference>
<evidence type="ECO:0000256" key="5">
    <source>
        <dbReference type="ARBA" id="ARBA00023136"/>
    </source>
</evidence>
<feature type="domain" description="TcaA protein NTF2-like" evidence="8">
    <location>
        <begin position="352"/>
        <end position="461"/>
    </location>
</feature>
<dbReference type="InterPro" id="IPR054530">
    <property type="entry name" value="TcaA_4th"/>
</dbReference>
<proteinExistence type="predicted"/>
<name>A0ABT8N9S4_9BACL</name>
<keyword evidence="4 6" id="KW-1133">Transmembrane helix</keyword>
<accession>A0ABT8N9S4</accession>
<evidence type="ECO:0000256" key="3">
    <source>
        <dbReference type="ARBA" id="ARBA00022692"/>
    </source>
</evidence>
<protein>
    <recommendedName>
        <fullName evidence="12">Zinc ribbon domain-containing protein</fullName>
    </recommendedName>
</protein>
<dbReference type="InterPro" id="IPR054529">
    <property type="entry name" value="TcaA_2nd"/>
</dbReference>
<dbReference type="Proteomes" id="UP001172142">
    <property type="component" value="Unassembled WGS sequence"/>
</dbReference>
<evidence type="ECO:0000256" key="2">
    <source>
        <dbReference type="ARBA" id="ARBA00022475"/>
    </source>
</evidence>
<keyword evidence="5 6" id="KW-0472">Membrane</keyword>
<keyword evidence="2" id="KW-1003">Cell membrane</keyword>
<evidence type="ECO:0000259" key="8">
    <source>
        <dbReference type="Pfam" id="PF22819"/>
    </source>
</evidence>
<evidence type="ECO:0000259" key="9">
    <source>
        <dbReference type="Pfam" id="PF22820"/>
    </source>
</evidence>
<reference evidence="10 11" key="1">
    <citation type="submission" date="2023-07" db="EMBL/GenBank/DDBJ databases">
        <title>Novel species in genus Planococcus.</title>
        <authorList>
            <person name="Ning S."/>
        </authorList>
    </citation>
    <scope>NUCLEOTIDE SEQUENCE [LARGE SCALE GENOMIC DNA]</scope>
    <source>
        <strain evidence="10 11">N017</strain>
    </source>
</reference>
<dbReference type="RefSeq" id="WP_301855107.1">
    <property type="nucleotide sequence ID" value="NZ_JAUJWU010000001.1"/>
</dbReference>
<keyword evidence="11" id="KW-1185">Reference proteome</keyword>
<evidence type="ECO:0000259" key="7">
    <source>
        <dbReference type="Pfam" id="PF22813"/>
    </source>
</evidence>
<comment type="caution">
    <text evidence="10">The sequence shown here is derived from an EMBL/GenBank/DDBJ whole genome shotgun (WGS) entry which is preliminary data.</text>
</comment>
<dbReference type="InterPro" id="IPR054528">
    <property type="entry name" value="TcaA_5th"/>
</dbReference>
<feature type="domain" description="TcaA 4th" evidence="9">
    <location>
        <begin position="253"/>
        <end position="314"/>
    </location>
</feature>
<dbReference type="Pfam" id="PF22813">
    <property type="entry name" value="TcaA_2nd"/>
    <property type="match status" value="1"/>
</dbReference>
<gene>
    <name evidence="10" type="ORF">QWY13_04000</name>
</gene>
<dbReference type="PANTHER" id="PTHR40038:SF1">
    <property type="entry name" value="MEMBRANE-ASSOCIATED PROTEIN TCAA"/>
    <property type="match status" value="1"/>
</dbReference>
<comment type="subcellular location">
    <subcellularLocation>
        <location evidence="1">Cell membrane</location>
        <topology evidence="1">Single-pass membrane protein</topology>
    </subcellularLocation>
</comment>
<evidence type="ECO:0000256" key="1">
    <source>
        <dbReference type="ARBA" id="ARBA00004162"/>
    </source>
</evidence>
<evidence type="ECO:0000256" key="6">
    <source>
        <dbReference type="SAM" id="Phobius"/>
    </source>
</evidence>
<evidence type="ECO:0008006" key="12">
    <source>
        <dbReference type="Google" id="ProtNLM"/>
    </source>
</evidence>
<organism evidence="10 11">
    <name type="scientific">Planococcus shenhongbingii</name>
    <dbReference type="NCBI Taxonomy" id="3058398"/>
    <lineage>
        <taxon>Bacteria</taxon>
        <taxon>Bacillati</taxon>
        <taxon>Bacillota</taxon>
        <taxon>Bacilli</taxon>
        <taxon>Bacillales</taxon>
        <taxon>Caryophanaceae</taxon>
        <taxon>Planococcus</taxon>
    </lineage>
</organism>
<dbReference type="Pfam" id="PF22819">
    <property type="entry name" value="TcaA_5th"/>
    <property type="match status" value="1"/>
</dbReference>
<keyword evidence="3 6" id="KW-0812">Transmembrane</keyword>
<evidence type="ECO:0000313" key="11">
    <source>
        <dbReference type="Proteomes" id="UP001172142"/>
    </source>
</evidence>
<dbReference type="EMBL" id="JAUJWU010000001">
    <property type="protein sequence ID" value="MDN7244648.1"/>
    <property type="molecule type" value="Genomic_DNA"/>
</dbReference>
<dbReference type="Pfam" id="PF22820">
    <property type="entry name" value="TcaA_3rd_4th"/>
    <property type="match status" value="1"/>
</dbReference>
<evidence type="ECO:0000313" key="10">
    <source>
        <dbReference type="EMBL" id="MDN7244648.1"/>
    </source>
</evidence>
<evidence type="ECO:0000256" key="4">
    <source>
        <dbReference type="ARBA" id="ARBA00022989"/>
    </source>
</evidence>
<feature type="domain" description="TcaA second" evidence="7">
    <location>
        <begin position="79"/>
        <end position="171"/>
    </location>
</feature>
<feature type="transmembrane region" description="Helical" evidence="6">
    <location>
        <begin position="51"/>
        <end position="71"/>
    </location>
</feature>
<sequence length="472" mass="52708">MKNCTNCGTASKGSDKFCLNCGLKFEDEVSPAPSQDIKRTPLPPKQRKKRMVGLTVAAMILLGLIGTHLYLQSKYDATKSIIEMNQAYSKNDAAKLLSYFSLADDVVKDEKEFYLFIEQEGWEDVRDQLKTETKLLKAEGLSNIILDSNGNKFISVVTEPVFLGLYDRVSFLVHPITVKAELPLNKTTVEIDSQKVTGNSGETVTVGKFLPGSYTWTASAKSSYSPIKNKGTASIEGDGTNIYVFRPELDAGKLKITSDVEDAVLFIDGKSTGKTVKEMNSIEPIAFDGSVEIAAETKNDKGKTIKSKPISVESASAHLTFAHVQEKAAAERAEKQAAEELENLVETNEFAVSEYIISFRDSFEMALNHEDFSFISDFFPPGSQVQADYVADINRHTAMDEYYYYDFESTVITGVQAVDKNILQVTTDEIFLFSSYEDDYQYYKTKKYTIEVQDYGFYILDIEQLTTQQTAI</sequence>